<evidence type="ECO:0000256" key="1">
    <source>
        <dbReference type="SAM" id="MobiDB-lite"/>
    </source>
</evidence>
<proteinExistence type="predicted"/>
<protein>
    <submittedName>
        <fullName evidence="2">Uncharacterized protein</fullName>
    </submittedName>
</protein>
<reference evidence="2" key="1">
    <citation type="journal article" date="2015" name="Nature">
        <title>Complex archaea that bridge the gap between prokaryotes and eukaryotes.</title>
        <authorList>
            <person name="Spang A."/>
            <person name="Saw J.H."/>
            <person name="Jorgensen S.L."/>
            <person name="Zaremba-Niedzwiedzka K."/>
            <person name="Martijn J."/>
            <person name="Lind A.E."/>
            <person name="van Eijk R."/>
            <person name="Schleper C."/>
            <person name="Guy L."/>
            <person name="Ettema T.J."/>
        </authorList>
    </citation>
    <scope>NUCLEOTIDE SEQUENCE</scope>
</reference>
<comment type="caution">
    <text evidence="2">The sequence shown here is derived from an EMBL/GenBank/DDBJ whole genome shotgun (WGS) entry which is preliminary data.</text>
</comment>
<evidence type="ECO:0000313" key="2">
    <source>
        <dbReference type="EMBL" id="KKL08390.1"/>
    </source>
</evidence>
<gene>
    <name evidence="2" type="ORF">LCGC14_2576350</name>
</gene>
<organism evidence="2">
    <name type="scientific">marine sediment metagenome</name>
    <dbReference type="NCBI Taxonomy" id="412755"/>
    <lineage>
        <taxon>unclassified sequences</taxon>
        <taxon>metagenomes</taxon>
        <taxon>ecological metagenomes</taxon>
    </lineage>
</organism>
<feature type="region of interest" description="Disordered" evidence="1">
    <location>
        <begin position="1"/>
        <end position="29"/>
    </location>
</feature>
<feature type="compositionally biased region" description="Acidic residues" evidence="1">
    <location>
        <begin position="11"/>
        <end position="21"/>
    </location>
</feature>
<sequence length="29" mass="3334">ENLLDDRKEREEEEDLSDALEVEVVSSGK</sequence>
<name>A0A0F9AG58_9ZZZZ</name>
<accession>A0A0F9AG58</accession>
<feature type="compositionally biased region" description="Basic and acidic residues" evidence="1">
    <location>
        <begin position="1"/>
        <end position="10"/>
    </location>
</feature>
<dbReference type="AlphaFoldDB" id="A0A0F9AG58"/>
<feature type="non-terminal residue" evidence="2">
    <location>
        <position position="1"/>
    </location>
</feature>
<dbReference type="EMBL" id="LAZR01042893">
    <property type="protein sequence ID" value="KKL08390.1"/>
    <property type="molecule type" value="Genomic_DNA"/>
</dbReference>